<feature type="transmembrane region" description="Helical" evidence="5">
    <location>
        <begin position="84"/>
        <end position="102"/>
    </location>
</feature>
<dbReference type="EMBL" id="UGOB01000001">
    <property type="protein sequence ID" value="STX46343.1"/>
    <property type="molecule type" value="Genomic_DNA"/>
</dbReference>
<reference evidence="7 9" key="1">
    <citation type="submission" date="2015-11" db="EMBL/GenBank/DDBJ databases">
        <title>Genomic analysis of 38 Legionella species identifies large and diverse effector repertoires.</title>
        <authorList>
            <person name="Burstein D."/>
            <person name="Amaro F."/>
            <person name="Zusman T."/>
            <person name="Lifshitz Z."/>
            <person name="Cohen O."/>
            <person name="Gilbert J.A."/>
            <person name="Pupko T."/>
            <person name="Shuman H.A."/>
            <person name="Segal G."/>
        </authorList>
    </citation>
    <scope>NUCLEOTIDE SEQUENCE [LARGE SCALE GENOMIC DNA]</scope>
    <source>
        <strain evidence="7 9">Lyon 8420412</strain>
    </source>
</reference>
<organism evidence="8 10">
    <name type="scientific">Legionella gratiana</name>
    <dbReference type="NCBI Taxonomy" id="45066"/>
    <lineage>
        <taxon>Bacteria</taxon>
        <taxon>Pseudomonadati</taxon>
        <taxon>Pseudomonadota</taxon>
        <taxon>Gammaproteobacteria</taxon>
        <taxon>Legionellales</taxon>
        <taxon>Legionellaceae</taxon>
        <taxon>Legionella</taxon>
    </lineage>
</organism>
<comment type="subcellular location">
    <subcellularLocation>
        <location evidence="1">Membrane</location>
        <topology evidence="1">Multi-pass membrane protein</topology>
    </subcellularLocation>
</comment>
<dbReference type="Proteomes" id="UP000054691">
    <property type="component" value="Unassembled WGS sequence"/>
</dbReference>
<dbReference type="Proteomes" id="UP000254476">
    <property type="component" value="Unassembled WGS sequence"/>
</dbReference>
<reference evidence="8 10" key="2">
    <citation type="submission" date="2018-06" db="EMBL/GenBank/DDBJ databases">
        <authorList>
            <consortium name="Pathogen Informatics"/>
            <person name="Doyle S."/>
        </authorList>
    </citation>
    <scope>NUCLEOTIDE SEQUENCE [LARGE SCALE GENOMIC DNA]</scope>
    <source>
        <strain evidence="8 10">NCTC12388</strain>
    </source>
</reference>
<feature type="transmembrane region" description="Helical" evidence="5">
    <location>
        <begin position="249"/>
        <end position="266"/>
    </location>
</feature>
<dbReference type="OrthoDB" id="8670769at2"/>
<feature type="transmembrane region" description="Helical" evidence="5">
    <location>
        <begin position="300"/>
        <end position="320"/>
    </location>
</feature>
<feature type="transmembrane region" description="Helical" evidence="5">
    <location>
        <begin position="225"/>
        <end position="243"/>
    </location>
</feature>
<dbReference type="EMBL" id="LNYE01000020">
    <property type="protein sequence ID" value="KTD12053.1"/>
    <property type="molecule type" value="Genomic_DNA"/>
</dbReference>
<dbReference type="AlphaFoldDB" id="A0A378JES8"/>
<protein>
    <submittedName>
        <fullName evidence="7">Fusaric acid resistance protein family protein</fullName>
    </submittedName>
    <submittedName>
        <fullName evidence="8">Predicted membrane protein</fullName>
    </submittedName>
</protein>
<dbReference type="STRING" id="45066.Lgra_1511"/>
<gene>
    <name evidence="7" type="ORF">Lgra_1511</name>
    <name evidence="8" type="ORF">NCTC12388_03105</name>
</gene>
<proteinExistence type="predicted"/>
<accession>A0A378JES8</accession>
<sequence length="340" mass="37610">MILSRRNNYIDSLRITISLFLPIVLAASLNQLDKGLIIGFSSFLNGICGVGENNWQRFYATLSAGMLITCTTVLGSLFAPTSSIILVLFGISLFIAGLVVHLKNEAISIVTYFGAVGWLIGSSMHAGGMSSQSLFLLWIAGVILSLLFLIISFPIQSQEMMHQKKSKHKIDLWQFDGIIYAFELASLGILCTAIAFHINPQHGIWATATALAVLHPEHNTRWLRIIYRMIGTLIGVALTIIFVHLLQQSIYLLLFAACCSLIALIMRKQHYGIFMVFVTPMIIIVAGINSPAIIPLAEERALYTGMGIGFAALFTLVMSLRFWRKNSHIDNEAYINIDSN</sequence>
<evidence type="ECO:0000256" key="1">
    <source>
        <dbReference type="ARBA" id="ARBA00004141"/>
    </source>
</evidence>
<dbReference type="InterPro" id="IPR049453">
    <property type="entry name" value="Memb_transporter_dom"/>
</dbReference>
<evidence type="ECO:0000313" key="7">
    <source>
        <dbReference type="EMBL" id="KTD12053.1"/>
    </source>
</evidence>
<keyword evidence="3 5" id="KW-1133">Transmembrane helix</keyword>
<dbReference type="Pfam" id="PF13515">
    <property type="entry name" value="FUSC_2"/>
    <property type="match status" value="1"/>
</dbReference>
<evidence type="ECO:0000256" key="3">
    <source>
        <dbReference type="ARBA" id="ARBA00022989"/>
    </source>
</evidence>
<evidence type="ECO:0000256" key="2">
    <source>
        <dbReference type="ARBA" id="ARBA00022692"/>
    </source>
</evidence>
<feature type="domain" description="Integral membrane bound transporter" evidence="6">
    <location>
        <begin position="190"/>
        <end position="313"/>
    </location>
</feature>
<feature type="transmembrane region" description="Helical" evidence="5">
    <location>
        <begin position="273"/>
        <end position="294"/>
    </location>
</feature>
<evidence type="ECO:0000313" key="8">
    <source>
        <dbReference type="EMBL" id="STX46343.1"/>
    </source>
</evidence>
<evidence type="ECO:0000256" key="4">
    <source>
        <dbReference type="ARBA" id="ARBA00023136"/>
    </source>
</evidence>
<evidence type="ECO:0000259" key="6">
    <source>
        <dbReference type="Pfam" id="PF13515"/>
    </source>
</evidence>
<dbReference type="RefSeq" id="WP_058498648.1">
    <property type="nucleotide sequence ID" value="NZ_CAAAHW010000007.1"/>
</dbReference>
<keyword evidence="4 5" id="KW-0472">Membrane</keyword>
<evidence type="ECO:0000313" key="9">
    <source>
        <dbReference type="Proteomes" id="UP000054691"/>
    </source>
</evidence>
<evidence type="ECO:0000313" key="10">
    <source>
        <dbReference type="Proteomes" id="UP000254476"/>
    </source>
</evidence>
<evidence type="ECO:0000256" key="5">
    <source>
        <dbReference type="SAM" id="Phobius"/>
    </source>
</evidence>
<feature type="transmembrane region" description="Helical" evidence="5">
    <location>
        <begin position="135"/>
        <end position="156"/>
    </location>
</feature>
<keyword evidence="2 5" id="KW-0812">Transmembrane</keyword>
<feature type="transmembrane region" description="Helical" evidence="5">
    <location>
        <begin position="109"/>
        <end position="129"/>
    </location>
</feature>
<dbReference type="GO" id="GO:0016020">
    <property type="term" value="C:membrane"/>
    <property type="evidence" value="ECO:0007669"/>
    <property type="project" value="UniProtKB-SubCell"/>
</dbReference>
<name>A0A378JES8_9GAMM</name>
<feature type="transmembrane region" description="Helical" evidence="5">
    <location>
        <begin position="177"/>
        <end position="196"/>
    </location>
</feature>
<keyword evidence="9" id="KW-1185">Reference proteome</keyword>